<dbReference type="EMBL" id="BLTE01000006">
    <property type="protein sequence ID" value="GFK93753.1"/>
    <property type="molecule type" value="Genomic_DNA"/>
</dbReference>
<feature type="domain" description="Sulfotransferase" evidence="4">
    <location>
        <begin position="34"/>
        <end position="227"/>
    </location>
</feature>
<evidence type="ECO:0000313" key="5">
    <source>
        <dbReference type="EMBL" id="GFK93753.1"/>
    </source>
</evidence>
<reference evidence="5 6" key="2">
    <citation type="submission" date="2020-05" db="EMBL/GenBank/DDBJ databases">
        <title>Draft genome sequence of Desulfovibrio sp. strainFSS-1.</title>
        <authorList>
            <person name="Shimoshige H."/>
            <person name="Kobayashi H."/>
            <person name="Maekawa T."/>
        </authorList>
    </citation>
    <scope>NUCLEOTIDE SEQUENCE [LARGE SCALE GENOMIC DNA]</scope>
    <source>
        <strain evidence="5 6">SIID29052-01</strain>
    </source>
</reference>
<dbReference type="RefSeq" id="WP_173083108.1">
    <property type="nucleotide sequence ID" value="NZ_BLTE01000006.1"/>
</dbReference>
<gene>
    <name evidence="5" type="ORF">NNJEOMEG_01587</name>
</gene>
<protein>
    <recommendedName>
        <fullName evidence="4">Sulfotransferase domain-containing protein</fullName>
    </recommendedName>
</protein>
<dbReference type="SUPFAM" id="SSF52540">
    <property type="entry name" value="P-loop containing nucleoside triphosphate hydrolases"/>
    <property type="match status" value="1"/>
</dbReference>
<feature type="region of interest" description="Disordered" evidence="3">
    <location>
        <begin position="279"/>
        <end position="302"/>
    </location>
</feature>
<sequence>MHDPEMAAQEVWAYFKRLNKGLTNSGRKVNLIGVGAGRCGTSMIQLLFENSRDIYATPVKEVNYFGVMEEKHHPRGWSRRDYERIFLDADSEKYVCEISPVYLTQPGSAESILQYNQDIKIIITLREPLSRSISLYKHLYREHGNNSIEKYFTEGLSQVKLNAVRETDWLSPGKNILQSQYADAIAKFLKLFPRENICILLYEDLRYDSAHWINTLESFIGLDLDSSFLSCNVNASEDVPLDLTPECANKLLSHFLPDVIRTSEILGIDLKTKWYSHTEQTPQRSASLIMPEPDNPQRPTRE</sequence>
<evidence type="ECO:0000313" key="6">
    <source>
        <dbReference type="Proteomes" id="UP000494245"/>
    </source>
</evidence>
<dbReference type="Gene3D" id="3.40.50.300">
    <property type="entry name" value="P-loop containing nucleotide triphosphate hydrolases"/>
    <property type="match status" value="1"/>
</dbReference>
<dbReference type="Proteomes" id="UP000494245">
    <property type="component" value="Unassembled WGS sequence"/>
</dbReference>
<dbReference type="Pfam" id="PF00685">
    <property type="entry name" value="Sulfotransfer_1"/>
    <property type="match status" value="1"/>
</dbReference>
<comment type="caution">
    <text evidence="5">The sequence shown here is derived from an EMBL/GenBank/DDBJ whole genome shotgun (WGS) entry which is preliminary data.</text>
</comment>
<reference evidence="5 6" key="1">
    <citation type="submission" date="2020-04" db="EMBL/GenBank/DDBJ databases">
        <authorList>
            <consortium name="Desulfovibrio sp. FSS-1 genome sequencing consortium"/>
            <person name="Shimoshige H."/>
            <person name="Kobayashi H."/>
            <person name="Maekawa T."/>
        </authorList>
    </citation>
    <scope>NUCLEOTIDE SEQUENCE [LARGE SCALE GENOMIC DNA]</scope>
    <source>
        <strain evidence="5 6">SIID29052-01</strain>
    </source>
</reference>
<keyword evidence="2" id="KW-0325">Glycoprotein</keyword>
<accession>A0A6V8LM43</accession>
<evidence type="ECO:0000259" key="4">
    <source>
        <dbReference type="Pfam" id="PF00685"/>
    </source>
</evidence>
<dbReference type="InterPro" id="IPR037359">
    <property type="entry name" value="NST/OST"/>
</dbReference>
<dbReference type="PANTHER" id="PTHR10605:SF56">
    <property type="entry name" value="BIFUNCTIONAL HEPARAN SULFATE N-DEACETYLASE_N-SULFOTRANSFERASE"/>
    <property type="match status" value="1"/>
</dbReference>
<keyword evidence="6" id="KW-1185">Reference proteome</keyword>
<keyword evidence="1" id="KW-0808">Transferase</keyword>
<dbReference type="AlphaFoldDB" id="A0A6V8LM43"/>
<name>A0A6V8LM43_9BACT</name>
<dbReference type="GO" id="GO:0008146">
    <property type="term" value="F:sulfotransferase activity"/>
    <property type="evidence" value="ECO:0007669"/>
    <property type="project" value="InterPro"/>
</dbReference>
<organism evidence="5 6">
    <name type="scientific">Fundidesulfovibrio magnetotacticus</name>
    <dbReference type="NCBI Taxonomy" id="2730080"/>
    <lineage>
        <taxon>Bacteria</taxon>
        <taxon>Pseudomonadati</taxon>
        <taxon>Thermodesulfobacteriota</taxon>
        <taxon>Desulfovibrionia</taxon>
        <taxon>Desulfovibrionales</taxon>
        <taxon>Desulfovibrionaceae</taxon>
        <taxon>Fundidesulfovibrio</taxon>
    </lineage>
</organism>
<evidence type="ECO:0000256" key="3">
    <source>
        <dbReference type="SAM" id="MobiDB-lite"/>
    </source>
</evidence>
<evidence type="ECO:0000256" key="1">
    <source>
        <dbReference type="ARBA" id="ARBA00022679"/>
    </source>
</evidence>
<dbReference type="InterPro" id="IPR000863">
    <property type="entry name" value="Sulfotransferase_dom"/>
</dbReference>
<dbReference type="InterPro" id="IPR027417">
    <property type="entry name" value="P-loop_NTPase"/>
</dbReference>
<proteinExistence type="predicted"/>
<evidence type="ECO:0000256" key="2">
    <source>
        <dbReference type="ARBA" id="ARBA00023180"/>
    </source>
</evidence>
<dbReference type="PANTHER" id="PTHR10605">
    <property type="entry name" value="HEPARAN SULFATE SULFOTRANSFERASE"/>
    <property type="match status" value="1"/>
</dbReference>